<name>A0AA43TXQ3_9LECA</name>
<feature type="compositionally biased region" description="Basic residues" evidence="1">
    <location>
        <begin position="1"/>
        <end position="13"/>
    </location>
</feature>
<feature type="region of interest" description="Disordered" evidence="1">
    <location>
        <begin position="1"/>
        <end position="44"/>
    </location>
</feature>
<organism evidence="3 4">
    <name type="scientific">Ramalina farinacea</name>
    <dbReference type="NCBI Taxonomy" id="258253"/>
    <lineage>
        <taxon>Eukaryota</taxon>
        <taxon>Fungi</taxon>
        <taxon>Dikarya</taxon>
        <taxon>Ascomycota</taxon>
        <taxon>Pezizomycotina</taxon>
        <taxon>Lecanoromycetes</taxon>
        <taxon>OSLEUM clade</taxon>
        <taxon>Lecanoromycetidae</taxon>
        <taxon>Lecanorales</taxon>
        <taxon>Lecanorineae</taxon>
        <taxon>Ramalinaceae</taxon>
        <taxon>Ramalina</taxon>
    </lineage>
</organism>
<dbReference type="AlphaFoldDB" id="A0AA43TXQ3"/>
<proteinExistence type="predicted"/>
<dbReference type="GO" id="GO:0070042">
    <property type="term" value="F:rRNA (uridine-N3-)-methyltransferase activity"/>
    <property type="evidence" value="ECO:0007669"/>
    <property type="project" value="InterPro"/>
</dbReference>
<dbReference type="Proteomes" id="UP001161017">
    <property type="component" value="Unassembled WGS sequence"/>
</dbReference>
<accession>A0AA43TXQ3</accession>
<evidence type="ECO:0000259" key="2">
    <source>
        <dbReference type="Pfam" id="PF10354"/>
    </source>
</evidence>
<feature type="domain" description="25S rRNA (uridine-N(3))-methyltransferase BMT5-like" evidence="2">
    <location>
        <begin position="60"/>
        <end position="230"/>
    </location>
</feature>
<dbReference type="PANTHER" id="PTHR11538">
    <property type="entry name" value="PHENYLALANYL-TRNA SYNTHETASE"/>
    <property type="match status" value="1"/>
</dbReference>
<dbReference type="Gene3D" id="3.40.50.150">
    <property type="entry name" value="Vaccinia Virus protein VP39"/>
    <property type="match status" value="1"/>
</dbReference>
<dbReference type="InterPro" id="IPR029063">
    <property type="entry name" value="SAM-dependent_MTases_sf"/>
</dbReference>
<feature type="region of interest" description="Disordered" evidence="1">
    <location>
        <begin position="254"/>
        <end position="277"/>
    </location>
</feature>
<protein>
    <recommendedName>
        <fullName evidence="2">25S rRNA (uridine-N(3))-methyltransferase BMT5-like domain-containing protein</fullName>
    </recommendedName>
</protein>
<dbReference type="GO" id="GO:0005737">
    <property type="term" value="C:cytoplasm"/>
    <property type="evidence" value="ECO:0007669"/>
    <property type="project" value="TreeGrafter"/>
</dbReference>
<comment type="caution">
    <text evidence="3">The sequence shown here is derived from an EMBL/GenBank/DDBJ whole genome shotgun (WGS) entry which is preliminary data.</text>
</comment>
<dbReference type="SUPFAM" id="SSF53335">
    <property type="entry name" value="S-adenosyl-L-methionine-dependent methyltransferases"/>
    <property type="match status" value="1"/>
</dbReference>
<dbReference type="PANTHER" id="PTHR11538:SF26">
    <property type="entry name" value="FERREDOXIN-FOLD ANTICODON-BINDING DOMAIN-CONTAINING PROTEIN 1"/>
    <property type="match status" value="1"/>
</dbReference>
<dbReference type="InterPro" id="IPR019446">
    <property type="entry name" value="BMT5-like"/>
</dbReference>
<evidence type="ECO:0000313" key="3">
    <source>
        <dbReference type="EMBL" id="MDI1491729.1"/>
    </source>
</evidence>
<evidence type="ECO:0000256" key="1">
    <source>
        <dbReference type="SAM" id="MobiDB-lite"/>
    </source>
</evidence>
<dbReference type="EMBL" id="JAPUFD010000015">
    <property type="protein sequence ID" value="MDI1491729.1"/>
    <property type="molecule type" value="Genomic_DNA"/>
</dbReference>
<dbReference type="GO" id="GO:0070475">
    <property type="term" value="P:rRNA base methylation"/>
    <property type="evidence" value="ECO:0007669"/>
    <property type="project" value="InterPro"/>
</dbReference>
<gene>
    <name evidence="3" type="ORF">OHK93_002939</name>
</gene>
<reference evidence="3" key="1">
    <citation type="journal article" date="2023" name="Genome Biol. Evol.">
        <title>First Whole Genome Sequence and Flow Cytometry Genome Size Data for the Lichen-Forming Fungus Ramalina farinacea (Ascomycota).</title>
        <authorList>
            <person name="Llewellyn T."/>
            <person name="Mian S."/>
            <person name="Hill R."/>
            <person name="Leitch I.J."/>
            <person name="Gaya E."/>
        </authorList>
    </citation>
    <scope>NUCLEOTIDE SEQUENCE</scope>
    <source>
        <strain evidence="3">LIQ254RAFAR</strain>
    </source>
</reference>
<sequence length="277" mass="30555">MGKAKKGLQKNKKTSSDRSKNPGKLKSALPKLKKAKSQAIKPQQQQHKIIIPFESEHRVLLVGEGDFSFSRSLLEHHAITHIYATCFDTRSGVLSKYPQAATHLKVIEAQDSSQVEYGVDATKLGRAGGGGGGKEVRKGGWDRIVFNFPHVGGLTKDVNRQVRANQELLVAFFKSALALLSPNGQIVMTVFEGDPYELWNVRDLARHAGLKVNRSFRFEASVYPGYKHARTLGNIDGGGGWKGENRPARTYLFESKDNEQLNTPGKGRRGPDDSDSD</sequence>
<keyword evidence="4" id="KW-1185">Reference proteome</keyword>
<dbReference type="Pfam" id="PF10354">
    <property type="entry name" value="BMT5-like"/>
    <property type="match status" value="1"/>
</dbReference>
<evidence type="ECO:0000313" key="4">
    <source>
        <dbReference type="Proteomes" id="UP001161017"/>
    </source>
</evidence>